<dbReference type="InterPro" id="IPR011989">
    <property type="entry name" value="ARM-like"/>
</dbReference>
<keyword evidence="2" id="KW-1185">Reference proteome</keyword>
<dbReference type="RefSeq" id="WP_156191405.1">
    <property type="nucleotide sequence ID" value="NZ_CP046452.1"/>
</dbReference>
<dbReference type="AlphaFoldDB" id="A0A6B8VMK4"/>
<accession>A0A6B8VMK4</accession>
<dbReference type="Proteomes" id="UP000427071">
    <property type="component" value="Chromosome"/>
</dbReference>
<name>A0A6B8VMK4_9CORY</name>
<dbReference type="Gene3D" id="1.25.10.10">
    <property type="entry name" value="Leucine-rich Repeat Variant"/>
    <property type="match status" value="1"/>
</dbReference>
<organism evidence="1 2">
    <name type="scientific">Corynebacterium kalinowskii</name>
    <dbReference type="NCBI Taxonomy" id="2675216"/>
    <lineage>
        <taxon>Bacteria</taxon>
        <taxon>Bacillati</taxon>
        <taxon>Actinomycetota</taxon>
        <taxon>Actinomycetes</taxon>
        <taxon>Mycobacteriales</taxon>
        <taxon>Corynebacteriaceae</taxon>
        <taxon>Corynebacterium</taxon>
    </lineage>
</organism>
<sequence>MAEVGKGTPEARLRHALSVASSSARLQIALAAGTQPDESYIEVLVEYCGVEPDFFVRDMLTWALTRHDPELTVESVLPQLHSASARARSQALHTLSKIGNPTTWTAITVDLLHDENVEVARTAWRTAVGLVPAGHETELAEELVSELGRGDRETQRSLSRAFAALGTAAKPVIGDAAISENQAVRAHAVATLAIMADPDEGFDAAIAEAKRAVALRGAPMSKEQ</sequence>
<evidence type="ECO:0008006" key="3">
    <source>
        <dbReference type="Google" id="ProtNLM"/>
    </source>
</evidence>
<dbReference type="SUPFAM" id="SSF48371">
    <property type="entry name" value="ARM repeat"/>
    <property type="match status" value="1"/>
</dbReference>
<proteinExistence type="predicted"/>
<dbReference type="EMBL" id="CP046452">
    <property type="protein sequence ID" value="QGU00941.1"/>
    <property type="molecule type" value="Genomic_DNA"/>
</dbReference>
<protein>
    <recommendedName>
        <fullName evidence="3">HEAT repeat domain-containing protein</fullName>
    </recommendedName>
</protein>
<dbReference type="InterPro" id="IPR016024">
    <property type="entry name" value="ARM-type_fold"/>
</dbReference>
<evidence type="ECO:0000313" key="1">
    <source>
        <dbReference type="EMBL" id="QGU00941.1"/>
    </source>
</evidence>
<evidence type="ECO:0000313" key="2">
    <source>
        <dbReference type="Proteomes" id="UP000427071"/>
    </source>
</evidence>
<dbReference type="KEGG" id="ckw:CKALI_00200"/>
<reference evidence="2" key="1">
    <citation type="submission" date="2019-11" db="EMBL/GenBank/DDBJ databases">
        <title>Complete genome sequence of Corynebacterium kalinowskii 1959, a novel Corynebacterium species isolated from soil of a small paddock in Vilsendorf, Germany.</title>
        <authorList>
            <person name="Schaffert L."/>
            <person name="Ruwe M."/>
            <person name="Milse J."/>
            <person name="Hanuschka K."/>
            <person name="Ortseifen V."/>
            <person name="Droste J."/>
            <person name="Brandt D."/>
            <person name="Schlueter L."/>
            <person name="Kutter Y."/>
            <person name="Vinke S."/>
            <person name="Viehoefer P."/>
            <person name="Jacob L."/>
            <person name="Luebke N.-C."/>
            <person name="Schulte-Berndt E."/>
            <person name="Hain C."/>
            <person name="Linder M."/>
            <person name="Schmidt P."/>
            <person name="Wollenschlaeger L."/>
            <person name="Luttermann T."/>
            <person name="Thieme E."/>
            <person name="Hassa J."/>
            <person name="Haak M."/>
            <person name="Wittchen M."/>
            <person name="Mentz A."/>
            <person name="Persicke M."/>
            <person name="Busche T."/>
            <person name="Ruckert C."/>
        </authorList>
    </citation>
    <scope>NUCLEOTIDE SEQUENCE [LARGE SCALE GENOMIC DNA]</scope>
    <source>
        <strain evidence="2">1959</strain>
    </source>
</reference>
<gene>
    <name evidence="1" type="ORF">CKALI_00200</name>
</gene>